<evidence type="ECO:0008006" key="4">
    <source>
        <dbReference type="Google" id="ProtNLM"/>
    </source>
</evidence>
<feature type="transmembrane region" description="Helical" evidence="1">
    <location>
        <begin position="57"/>
        <end position="82"/>
    </location>
</feature>
<keyword evidence="1" id="KW-0472">Membrane</keyword>
<evidence type="ECO:0000313" key="2">
    <source>
        <dbReference type="EMBL" id="GAA1756347.1"/>
    </source>
</evidence>
<keyword evidence="3" id="KW-1185">Reference proteome</keyword>
<proteinExistence type="predicted"/>
<reference evidence="2 3" key="1">
    <citation type="journal article" date="2019" name="Int. J. Syst. Evol. Microbiol.">
        <title>The Global Catalogue of Microorganisms (GCM) 10K type strain sequencing project: providing services to taxonomists for standard genome sequencing and annotation.</title>
        <authorList>
            <consortium name="The Broad Institute Genomics Platform"/>
            <consortium name="The Broad Institute Genome Sequencing Center for Infectious Disease"/>
            <person name="Wu L."/>
            <person name="Ma J."/>
        </authorList>
    </citation>
    <scope>NUCLEOTIDE SEQUENCE [LARGE SCALE GENOMIC DNA]</scope>
    <source>
        <strain evidence="2 3">JCM 15591</strain>
    </source>
</reference>
<accession>A0ABN2KHK3</accession>
<name>A0ABN2KHK3_9MICO</name>
<evidence type="ECO:0000313" key="3">
    <source>
        <dbReference type="Proteomes" id="UP001501475"/>
    </source>
</evidence>
<dbReference type="RefSeq" id="WP_344064298.1">
    <property type="nucleotide sequence ID" value="NZ_BAAAPN010000035.1"/>
</dbReference>
<comment type="caution">
    <text evidence="2">The sequence shown here is derived from an EMBL/GenBank/DDBJ whole genome shotgun (WGS) entry which is preliminary data.</text>
</comment>
<keyword evidence="1" id="KW-0812">Transmembrane</keyword>
<dbReference type="EMBL" id="BAAAPN010000035">
    <property type="protein sequence ID" value="GAA1756347.1"/>
    <property type="molecule type" value="Genomic_DNA"/>
</dbReference>
<keyword evidence="1" id="KW-1133">Transmembrane helix</keyword>
<dbReference type="Proteomes" id="UP001501475">
    <property type="component" value="Unassembled WGS sequence"/>
</dbReference>
<protein>
    <recommendedName>
        <fullName evidence="4">Transmembrane protein</fullName>
    </recommendedName>
</protein>
<sequence>MNNFEFALEGAWKVLAAGLLLGAGLPAIFAFGIRALAYGQGGDAEINHEAGHPVGKVLAILCFAIVLAAVALGITTIVASGFGQKVSFEHIYPMLVDK</sequence>
<gene>
    <name evidence="2" type="ORF">GCM10009810_15070</name>
</gene>
<organism evidence="2 3">
    <name type="scientific">Nostocoides vanveenii</name>
    <dbReference type="NCBI Taxonomy" id="330835"/>
    <lineage>
        <taxon>Bacteria</taxon>
        <taxon>Bacillati</taxon>
        <taxon>Actinomycetota</taxon>
        <taxon>Actinomycetes</taxon>
        <taxon>Micrococcales</taxon>
        <taxon>Intrasporangiaceae</taxon>
        <taxon>Nostocoides</taxon>
    </lineage>
</organism>
<feature type="transmembrane region" description="Helical" evidence="1">
    <location>
        <begin position="12"/>
        <end position="37"/>
    </location>
</feature>
<evidence type="ECO:0000256" key="1">
    <source>
        <dbReference type="SAM" id="Phobius"/>
    </source>
</evidence>